<evidence type="ECO:0000259" key="1">
    <source>
        <dbReference type="Pfam" id="PF20376"/>
    </source>
</evidence>
<keyword evidence="3" id="KW-1185">Reference proteome</keyword>
<gene>
    <name evidence="2" type="ORF">LX80_02542</name>
</gene>
<sequence>MKKVNNYFIGRDLLIATKHAKEKVIAPVITSALQVKCFTLPNLDTDLFGTFTGEVERKDDPLTTARKKCLYAMEQANCDLAIASEGSFGPHPSLYFVPANEEWLILIDKKNNFEIVVRELSTQTNFSSKTISDRNDLIEFAGNIGFPGHGIILKHTLHNTLTVQKNFSSLHHLLVQYHQMMNNGGIVTAETDMRAVHNPTRMQVIEKAAQQLVKKIQSACPSCGAPGYGIVEAKEGLPCAWCSTPTHVTMSYVYACHQCHFQEEKLYPHGKPLAEPMYCDICNP</sequence>
<accession>A0A2W7RI08</accession>
<evidence type="ECO:0000313" key="3">
    <source>
        <dbReference type="Proteomes" id="UP000249720"/>
    </source>
</evidence>
<organism evidence="2 3">
    <name type="scientific">Hydrotalea sandarakina</name>
    <dbReference type="NCBI Taxonomy" id="1004304"/>
    <lineage>
        <taxon>Bacteria</taxon>
        <taxon>Pseudomonadati</taxon>
        <taxon>Bacteroidota</taxon>
        <taxon>Chitinophagia</taxon>
        <taxon>Chitinophagales</taxon>
        <taxon>Chitinophagaceae</taxon>
        <taxon>Hydrotalea</taxon>
    </lineage>
</organism>
<comment type="caution">
    <text evidence="2">The sequence shown here is derived from an EMBL/GenBank/DDBJ whole genome shotgun (WGS) entry which is preliminary data.</text>
</comment>
<dbReference type="EMBL" id="QKZV01000010">
    <property type="protein sequence ID" value="PZX60523.1"/>
    <property type="molecule type" value="Genomic_DNA"/>
</dbReference>
<reference evidence="2 3" key="1">
    <citation type="submission" date="2018-06" db="EMBL/GenBank/DDBJ databases">
        <title>Genomic Encyclopedia of Archaeal and Bacterial Type Strains, Phase II (KMG-II): from individual species to whole genera.</title>
        <authorList>
            <person name="Goeker M."/>
        </authorList>
    </citation>
    <scope>NUCLEOTIDE SEQUENCE [LARGE SCALE GENOMIC DNA]</scope>
    <source>
        <strain evidence="2 3">DSM 23241</strain>
    </source>
</reference>
<evidence type="ECO:0000313" key="2">
    <source>
        <dbReference type="EMBL" id="PZX60523.1"/>
    </source>
</evidence>
<name>A0A2W7RI08_9BACT</name>
<feature type="domain" description="DUF6671" evidence="1">
    <location>
        <begin position="68"/>
        <end position="284"/>
    </location>
</feature>
<dbReference type="InterPro" id="IPR046612">
    <property type="entry name" value="DUF6671"/>
</dbReference>
<protein>
    <recommendedName>
        <fullName evidence="1">DUF6671 domain-containing protein</fullName>
    </recommendedName>
</protein>
<dbReference type="RefSeq" id="WP_111297035.1">
    <property type="nucleotide sequence ID" value="NZ_QKZV01000010.1"/>
</dbReference>
<dbReference type="Pfam" id="PF20376">
    <property type="entry name" value="DUF6671"/>
    <property type="match status" value="1"/>
</dbReference>
<dbReference type="AlphaFoldDB" id="A0A2W7RI08"/>
<dbReference type="Proteomes" id="UP000249720">
    <property type="component" value="Unassembled WGS sequence"/>
</dbReference>
<dbReference type="OrthoDB" id="9793837at2"/>
<proteinExistence type="predicted"/>